<name>A0A6A0AAJ8_HAELA</name>
<dbReference type="Proteomes" id="UP000485058">
    <property type="component" value="Unassembled WGS sequence"/>
</dbReference>
<evidence type="ECO:0000313" key="1">
    <source>
        <dbReference type="EMBL" id="GFH29351.1"/>
    </source>
</evidence>
<proteinExistence type="predicted"/>
<sequence length="45" mass="5506">MYLDPKWARQRLRLYEAQDRALEQFFKQLEEDLAEVSVERHGRAL</sequence>
<gene>
    <name evidence="1" type="ORF">HaLaN_27996</name>
</gene>
<accession>A0A6A0AAJ8</accession>
<dbReference type="AlphaFoldDB" id="A0A6A0AAJ8"/>
<organism evidence="1 2">
    <name type="scientific">Haematococcus lacustris</name>
    <name type="common">Green alga</name>
    <name type="synonym">Haematococcus pluvialis</name>
    <dbReference type="NCBI Taxonomy" id="44745"/>
    <lineage>
        <taxon>Eukaryota</taxon>
        <taxon>Viridiplantae</taxon>
        <taxon>Chlorophyta</taxon>
        <taxon>core chlorophytes</taxon>
        <taxon>Chlorophyceae</taxon>
        <taxon>CS clade</taxon>
        <taxon>Chlamydomonadales</taxon>
        <taxon>Haematococcaceae</taxon>
        <taxon>Haematococcus</taxon>
    </lineage>
</organism>
<keyword evidence="2" id="KW-1185">Reference proteome</keyword>
<evidence type="ECO:0000313" key="2">
    <source>
        <dbReference type="Proteomes" id="UP000485058"/>
    </source>
</evidence>
<comment type="caution">
    <text evidence="1">The sequence shown here is derived from an EMBL/GenBank/DDBJ whole genome shotgun (WGS) entry which is preliminary data.</text>
</comment>
<reference evidence="1 2" key="1">
    <citation type="submission" date="2020-02" db="EMBL/GenBank/DDBJ databases">
        <title>Draft genome sequence of Haematococcus lacustris strain NIES-144.</title>
        <authorList>
            <person name="Morimoto D."/>
            <person name="Nakagawa S."/>
            <person name="Yoshida T."/>
            <person name="Sawayama S."/>
        </authorList>
    </citation>
    <scope>NUCLEOTIDE SEQUENCE [LARGE SCALE GENOMIC DNA]</scope>
    <source>
        <strain evidence="1 2">NIES-144</strain>
    </source>
</reference>
<dbReference type="EMBL" id="BLLF01004304">
    <property type="protein sequence ID" value="GFH29351.1"/>
    <property type="molecule type" value="Genomic_DNA"/>
</dbReference>
<protein>
    <submittedName>
        <fullName evidence="1">Uncharacterized protein</fullName>
    </submittedName>
</protein>